<dbReference type="SUPFAM" id="SSF48019">
    <property type="entry name" value="post-AAA+ oligomerization domain-like"/>
    <property type="match status" value="1"/>
</dbReference>
<evidence type="ECO:0000256" key="3">
    <source>
        <dbReference type="ARBA" id="ARBA00022679"/>
    </source>
</evidence>
<evidence type="ECO:0000256" key="7">
    <source>
        <dbReference type="ARBA" id="ARBA00022741"/>
    </source>
</evidence>
<feature type="compositionally biased region" description="Low complexity" evidence="12">
    <location>
        <begin position="392"/>
        <end position="421"/>
    </location>
</feature>
<dbReference type="InterPro" id="IPR008921">
    <property type="entry name" value="DNA_pol3_clamp-load_cplx_C"/>
</dbReference>
<dbReference type="GO" id="GO:0003677">
    <property type="term" value="F:DNA binding"/>
    <property type="evidence" value="ECO:0007669"/>
    <property type="project" value="InterPro"/>
</dbReference>
<dbReference type="EMBL" id="DVFJ01000027">
    <property type="protein sequence ID" value="HIQ72003.1"/>
    <property type="molecule type" value="Genomic_DNA"/>
</dbReference>
<gene>
    <name evidence="14" type="primary">dnaX</name>
    <name evidence="14" type="ORF">IAB73_07345</name>
</gene>
<keyword evidence="5" id="KW-0235">DNA replication</keyword>
<dbReference type="GO" id="GO:0003887">
    <property type="term" value="F:DNA-directed DNA polymerase activity"/>
    <property type="evidence" value="ECO:0007669"/>
    <property type="project" value="UniProtKB-KW"/>
</dbReference>
<evidence type="ECO:0000256" key="9">
    <source>
        <dbReference type="ARBA" id="ARBA00022840"/>
    </source>
</evidence>
<feature type="compositionally biased region" description="Pro residues" evidence="12">
    <location>
        <begin position="422"/>
        <end position="436"/>
    </location>
</feature>
<dbReference type="NCBIfam" id="NF004046">
    <property type="entry name" value="PRK05563.1"/>
    <property type="match status" value="1"/>
</dbReference>
<dbReference type="PRINTS" id="PR00300">
    <property type="entry name" value="CLPPROTEASEA"/>
</dbReference>
<evidence type="ECO:0000256" key="6">
    <source>
        <dbReference type="ARBA" id="ARBA00022723"/>
    </source>
</evidence>
<dbReference type="Gene3D" id="1.10.8.60">
    <property type="match status" value="1"/>
</dbReference>
<reference evidence="14" key="2">
    <citation type="journal article" date="2021" name="PeerJ">
        <title>Extensive microbial diversity within the chicken gut microbiome revealed by metagenomics and culture.</title>
        <authorList>
            <person name="Gilroy R."/>
            <person name="Ravi A."/>
            <person name="Getino M."/>
            <person name="Pursley I."/>
            <person name="Horton D.L."/>
            <person name="Alikhan N.F."/>
            <person name="Baker D."/>
            <person name="Gharbi K."/>
            <person name="Hall N."/>
            <person name="Watson M."/>
            <person name="Adriaenssens E.M."/>
            <person name="Foster-Nyarko E."/>
            <person name="Jarju S."/>
            <person name="Secka A."/>
            <person name="Antonio M."/>
            <person name="Oren A."/>
            <person name="Chaudhuri R.R."/>
            <person name="La Ragione R."/>
            <person name="Hildebrand F."/>
            <person name="Pallen M.J."/>
        </authorList>
    </citation>
    <scope>NUCLEOTIDE SEQUENCE</scope>
    <source>
        <strain evidence="14">ChiSxjej2B14-6234</strain>
    </source>
</reference>
<evidence type="ECO:0000313" key="14">
    <source>
        <dbReference type="EMBL" id="HIQ72003.1"/>
    </source>
</evidence>
<keyword evidence="6" id="KW-0479">Metal-binding</keyword>
<dbReference type="InterPro" id="IPR022754">
    <property type="entry name" value="DNA_pol_III_gamma-3"/>
</dbReference>
<dbReference type="Gene3D" id="3.40.50.300">
    <property type="entry name" value="P-loop containing nucleotide triphosphate hydrolases"/>
    <property type="match status" value="1"/>
</dbReference>
<dbReference type="InterPro" id="IPR050238">
    <property type="entry name" value="DNA_Rep/Repair_Clamp_Loader"/>
</dbReference>
<dbReference type="AlphaFoldDB" id="A0A9D1CRC2"/>
<evidence type="ECO:0000256" key="10">
    <source>
        <dbReference type="ARBA" id="ARBA00022932"/>
    </source>
</evidence>
<dbReference type="GO" id="GO:0046872">
    <property type="term" value="F:metal ion binding"/>
    <property type="evidence" value="ECO:0007669"/>
    <property type="project" value="UniProtKB-KW"/>
</dbReference>
<dbReference type="EC" id="2.7.7.7" evidence="2"/>
<proteinExistence type="inferred from homology"/>
<dbReference type="SMART" id="SM00382">
    <property type="entry name" value="AAA"/>
    <property type="match status" value="1"/>
</dbReference>
<dbReference type="SUPFAM" id="SSF52540">
    <property type="entry name" value="P-loop containing nucleoside triphosphate hydrolases"/>
    <property type="match status" value="1"/>
</dbReference>
<evidence type="ECO:0000256" key="4">
    <source>
        <dbReference type="ARBA" id="ARBA00022695"/>
    </source>
</evidence>
<keyword evidence="9" id="KW-0067">ATP-binding</keyword>
<dbReference type="Pfam" id="PF22608">
    <property type="entry name" value="DNAX_ATPase_lid"/>
    <property type="match status" value="1"/>
</dbReference>
<accession>A0A9D1CRC2</accession>
<keyword evidence="10" id="KW-0239">DNA-directed DNA polymerase</keyword>
<dbReference type="PANTHER" id="PTHR11669:SF0">
    <property type="entry name" value="PROTEIN STICHEL-LIKE 2"/>
    <property type="match status" value="1"/>
</dbReference>
<dbReference type="InterPro" id="IPR027417">
    <property type="entry name" value="P-loop_NTPase"/>
</dbReference>
<evidence type="ECO:0000313" key="15">
    <source>
        <dbReference type="Proteomes" id="UP000886887"/>
    </source>
</evidence>
<dbReference type="InterPro" id="IPR003593">
    <property type="entry name" value="AAA+_ATPase"/>
</dbReference>
<feature type="region of interest" description="Disordered" evidence="12">
    <location>
        <begin position="388"/>
        <end position="443"/>
    </location>
</feature>
<dbReference type="CDD" id="cd00009">
    <property type="entry name" value="AAA"/>
    <property type="match status" value="1"/>
</dbReference>
<dbReference type="InterPro" id="IPR012763">
    <property type="entry name" value="DNA_pol_III_sug/sutau_N"/>
</dbReference>
<reference evidence="14" key="1">
    <citation type="submission" date="2020-10" db="EMBL/GenBank/DDBJ databases">
        <authorList>
            <person name="Gilroy R."/>
        </authorList>
    </citation>
    <scope>NUCLEOTIDE SEQUENCE</scope>
    <source>
        <strain evidence="14">ChiSxjej2B14-6234</strain>
    </source>
</reference>
<sequence>MSYQALYRQWRPARFDDFVGQENVIATLRNQVQSGRIAHAYLFCGSRGTGKTSAAKVLARAVNCERPERGEPCGACATCQALQAENCLDIVEIDAASNNGVDEIRDLREKVKYPPQSGRYRVYIVDEVHMLSAGAFNALLKTLEEPPAHVVFILATTEPQKLPATILSRCQRFDFSRIPTRQIVGRLAQAAQGAGAQASPAALERIARAAEGGMRDALSILDMCLACAQGGSLDEAVVLQVLGASDRGFLFRFSGSLLSGDAPACLAMVDELMRLGREAQVFARELSGHLRALMLAQTCGDALPELLDVTQEDAAQYRAQVEGCSRARLLRMLDVFLACETDMKWASQPRIALEVAVVRACQPEESVSLAALEERVGLIERRLAQGVPAPQPATASQPAPASRPVAAPQSVAAPQPVAAPQQPAPTPKPASAPQPTPAGRAPDDVWDAAMRDLKRSAPLIFGSVSMGRYQGVRDGAYVLTFAKDPAVAIYMNMLRRDDKRAVVEEALARAGGAPARLCVEHEGEAPQPRDAQQAAQQRLDRVFGVFGRENVQVTDE</sequence>
<dbReference type="InterPro" id="IPR001270">
    <property type="entry name" value="ClpA/B"/>
</dbReference>
<dbReference type="GO" id="GO:0009360">
    <property type="term" value="C:DNA polymerase III complex"/>
    <property type="evidence" value="ECO:0007669"/>
    <property type="project" value="InterPro"/>
</dbReference>
<dbReference type="InterPro" id="IPR045085">
    <property type="entry name" value="HLD_clamp_pol_III_gamma_tau"/>
</dbReference>
<evidence type="ECO:0000256" key="8">
    <source>
        <dbReference type="ARBA" id="ARBA00022833"/>
    </source>
</evidence>
<comment type="caution">
    <text evidence="14">The sequence shown here is derived from an EMBL/GenBank/DDBJ whole genome shotgun (WGS) entry which is preliminary data.</text>
</comment>
<dbReference type="Pfam" id="PF13177">
    <property type="entry name" value="DNA_pol3_delta2"/>
    <property type="match status" value="1"/>
</dbReference>
<dbReference type="PANTHER" id="PTHR11669">
    <property type="entry name" value="REPLICATION FACTOR C / DNA POLYMERASE III GAMMA-TAU SUBUNIT"/>
    <property type="match status" value="1"/>
</dbReference>
<evidence type="ECO:0000256" key="5">
    <source>
        <dbReference type="ARBA" id="ARBA00022705"/>
    </source>
</evidence>
<organism evidence="14 15">
    <name type="scientific">Candidatus Onthenecus intestinigallinarum</name>
    <dbReference type="NCBI Taxonomy" id="2840875"/>
    <lineage>
        <taxon>Bacteria</taxon>
        <taxon>Bacillati</taxon>
        <taxon>Bacillota</taxon>
        <taxon>Clostridia</taxon>
        <taxon>Eubacteriales</taxon>
        <taxon>Candidatus Onthenecus</taxon>
    </lineage>
</organism>
<comment type="catalytic activity">
    <reaction evidence="11">
        <text>DNA(n) + a 2'-deoxyribonucleoside 5'-triphosphate = DNA(n+1) + diphosphate</text>
        <dbReference type="Rhea" id="RHEA:22508"/>
        <dbReference type="Rhea" id="RHEA-COMP:17339"/>
        <dbReference type="Rhea" id="RHEA-COMP:17340"/>
        <dbReference type="ChEBI" id="CHEBI:33019"/>
        <dbReference type="ChEBI" id="CHEBI:61560"/>
        <dbReference type="ChEBI" id="CHEBI:173112"/>
        <dbReference type="EC" id="2.7.7.7"/>
    </reaction>
</comment>
<dbReference type="Gene3D" id="1.20.272.10">
    <property type="match status" value="1"/>
</dbReference>
<dbReference type="GO" id="GO:0006261">
    <property type="term" value="P:DNA-templated DNA replication"/>
    <property type="evidence" value="ECO:0007669"/>
    <property type="project" value="TreeGrafter"/>
</dbReference>
<keyword evidence="3 14" id="KW-0808">Transferase</keyword>
<dbReference type="NCBIfam" id="TIGR02397">
    <property type="entry name" value="dnaX_nterm"/>
    <property type="match status" value="1"/>
</dbReference>
<evidence type="ECO:0000256" key="1">
    <source>
        <dbReference type="ARBA" id="ARBA00006360"/>
    </source>
</evidence>
<keyword evidence="7" id="KW-0547">Nucleotide-binding</keyword>
<evidence type="ECO:0000256" key="12">
    <source>
        <dbReference type="SAM" id="MobiDB-lite"/>
    </source>
</evidence>
<keyword evidence="4 14" id="KW-0548">Nucleotidyltransferase</keyword>
<evidence type="ECO:0000256" key="11">
    <source>
        <dbReference type="ARBA" id="ARBA00049244"/>
    </source>
</evidence>
<dbReference type="Pfam" id="PF12169">
    <property type="entry name" value="DNA_pol3_gamma3"/>
    <property type="match status" value="1"/>
</dbReference>
<keyword evidence="8" id="KW-0862">Zinc</keyword>
<dbReference type="GO" id="GO:0005524">
    <property type="term" value="F:ATP binding"/>
    <property type="evidence" value="ECO:0007669"/>
    <property type="project" value="UniProtKB-KW"/>
</dbReference>
<dbReference type="Proteomes" id="UP000886887">
    <property type="component" value="Unassembled WGS sequence"/>
</dbReference>
<dbReference type="FunFam" id="3.40.50.300:FF:000014">
    <property type="entry name" value="DNA polymerase III subunit gamma/tau"/>
    <property type="match status" value="1"/>
</dbReference>
<comment type="similarity">
    <text evidence="1">Belongs to the DnaX/STICHEL family.</text>
</comment>
<protein>
    <recommendedName>
        <fullName evidence="2">DNA-directed DNA polymerase</fullName>
        <ecNumber evidence="2">2.7.7.7</ecNumber>
    </recommendedName>
</protein>
<evidence type="ECO:0000259" key="13">
    <source>
        <dbReference type="SMART" id="SM00382"/>
    </source>
</evidence>
<feature type="domain" description="AAA+ ATPase" evidence="13">
    <location>
        <begin position="37"/>
        <end position="179"/>
    </location>
</feature>
<evidence type="ECO:0000256" key="2">
    <source>
        <dbReference type="ARBA" id="ARBA00012417"/>
    </source>
</evidence>
<name>A0A9D1CRC2_9FIRM</name>